<organism evidence="5 6">
    <name type="scientific">Metabacillus herbersteinensis</name>
    <dbReference type="NCBI Taxonomy" id="283816"/>
    <lineage>
        <taxon>Bacteria</taxon>
        <taxon>Bacillati</taxon>
        <taxon>Bacillota</taxon>
        <taxon>Bacilli</taxon>
        <taxon>Bacillales</taxon>
        <taxon>Bacillaceae</taxon>
        <taxon>Metabacillus</taxon>
    </lineage>
</organism>
<evidence type="ECO:0000256" key="3">
    <source>
        <dbReference type="ARBA" id="ARBA00022729"/>
    </source>
</evidence>
<comment type="similarity">
    <text evidence="1">Belongs to the bacterial solute-binding protein 7 family.</text>
</comment>
<dbReference type="InterPro" id="IPR018389">
    <property type="entry name" value="DctP_fam"/>
</dbReference>
<dbReference type="InterPro" id="IPR038404">
    <property type="entry name" value="TRAP_DctP_sf"/>
</dbReference>
<keyword evidence="6" id="KW-1185">Reference proteome</keyword>
<evidence type="ECO:0000256" key="4">
    <source>
        <dbReference type="SAM" id="SignalP"/>
    </source>
</evidence>
<dbReference type="PIRSF" id="PIRSF006470">
    <property type="entry name" value="DctB"/>
    <property type="match status" value="1"/>
</dbReference>
<name>A0ABV6GDN8_9BACI</name>
<dbReference type="Gene3D" id="3.40.190.170">
    <property type="entry name" value="Bacterial extracellular solute-binding protein, family 7"/>
    <property type="match status" value="1"/>
</dbReference>
<proteinExistence type="inferred from homology"/>
<dbReference type="PANTHER" id="PTHR33376:SF7">
    <property type="entry name" value="C4-DICARBOXYLATE-BINDING PROTEIN DCTB"/>
    <property type="match status" value="1"/>
</dbReference>
<dbReference type="RefSeq" id="WP_378933317.1">
    <property type="nucleotide sequence ID" value="NZ_JBHLVO010000006.1"/>
</dbReference>
<evidence type="ECO:0000313" key="6">
    <source>
        <dbReference type="Proteomes" id="UP001589854"/>
    </source>
</evidence>
<evidence type="ECO:0000256" key="2">
    <source>
        <dbReference type="ARBA" id="ARBA00022448"/>
    </source>
</evidence>
<keyword evidence="2" id="KW-0813">Transport</keyword>
<accession>A0ABV6GDN8</accession>
<dbReference type="InterPro" id="IPR004682">
    <property type="entry name" value="TRAP_DctP"/>
</dbReference>
<evidence type="ECO:0000313" key="5">
    <source>
        <dbReference type="EMBL" id="MFC0271781.1"/>
    </source>
</evidence>
<dbReference type="NCBIfam" id="TIGR00787">
    <property type="entry name" value="dctP"/>
    <property type="match status" value="1"/>
</dbReference>
<gene>
    <name evidence="5" type="ORF">ACFFIX_09975</name>
</gene>
<keyword evidence="3 4" id="KW-0732">Signal</keyword>
<feature type="signal peptide" evidence="4">
    <location>
        <begin position="1"/>
        <end position="18"/>
    </location>
</feature>
<dbReference type="PROSITE" id="PS51257">
    <property type="entry name" value="PROKAR_LIPOPROTEIN"/>
    <property type="match status" value="1"/>
</dbReference>
<sequence>MKKFFLGVILLTLTFIMAACGGNDEAGGETSGGEASKGETYDLDMSVTVGEASTWFKAAEKLAEDVKEKSDGRITISVYPNEQLSGGNSGTAVEQVSNGMQAMSYNSTIIYSIMDERLGVLSAPFIFPDLDSAYSLLDGEGGEMIKDILRENGVEPLGFGQNGFRQVTNSQHPIKTPEDLDGLKIRIPGISMYTDLWRMFGTDPTSMTFSEVFTSLQQGTIDGQENPVDVIHSSQLNEVQDYMTVWDYSFDPLILGINKELFDSMSDEDQKILQEAGADANAYQIQLAQELESEQLKELEDSGMEIYTLNEEEKEAFRKVVEPIYEQYKSVWGEELLNAFQQN</sequence>
<feature type="chain" id="PRO_5045258158" evidence="4">
    <location>
        <begin position="19"/>
        <end position="343"/>
    </location>
</feature>
<protein>
    <submittedName>
        <fullName evidence="5">DctP family TRAP transporter solute-binding subunit</fullName>
    </submittedName>
</protein>
<dbReference type="NCBIfam" id="NF037995">
    <property type="entry name" value="TRAP_S1"/>
    <property type="match status" value="1"/>
</dbReference>
<dbReference type="Pfam" id="PF03480">
    <property type="entry name" value="DctP"/>
    <property type="match status" value="1"/>
</dbReference>
<dbReference type="EMBL" id="JBHLVO010000006">
    <property type="protein sequence ID" value="MFC0271781.1"/>
    <property type="molecule type" value="Genomic_DNA"/>
</dbReference>
<dbReference type="PANTHER" id="PTHR33376">
    <property type="match status" value="1"/>
</dbReference>
<comment type="caution">
    <text evidence="5">The sequence shown here is derived from an EMBL/GenBank/DDBJ whole genome shotgun (WGS) entry which is preliminary data.</text>
</comment>
<reference evidence="5 6" key="1">
    <citation type="submission" date="2024-09" db="EMBL/GenBank/DDBJ databases">
        <authorList>
            <person name="Sun Q."/>
            <person name="Mori K."/>
        </authorList>
    </citation>
    <scope>NUCLEOTIDE SEQUENCE [LARGE SCALE GENOMIC DNA]</scope>
    <source>
        <strain evidence="5 6">CCM 7228</strain>
    </source>
</reference>
<dbReference type="Proteomes" id="UP001589854">
    <property type="component" value="Unassembled WGS sequence"/>
</dbReference>
<evidence type="ECO:0000256" key="1">
    <source>
        <dbReference type="ARBA" id="ARBA00009023"/>
    </source>
</evidence>